<proteinExistence type="predicted"/>
<dbReference type="AlphaFoldDB" id="A0A0F8WNZ4"/>
<dbReference type="EMBL" id="LAZR01063889">
    <property type="protein sequence ID" value="KKK58612.1"/>
    <property type="molecule type" value="Genomic_DNA"/>
</dbReference>
<accession>A0A0F8WNZ4</accession>
<protein>
    <submittedName>
        <fullName evidence="1">Uncharacterized protein</fullName>
    </submittedName>
</protein>
<feature type="non-terminal residue" evidence="1">
    <location>
        <position position="35"/>
    </location>
</feature>
<name>A0A0F8WNZ4_9ZZZZ</name>
<gene>
    <name evidence="1" type="ORF">LCGC14_3042660</name>
</gene>
<comment type="caution">
    <text evidence="1">The sequence shown here is derived from an EMBL/GenBank/DDBJ whole genome shotgun (WGS) entry which is preliminary data.</text>
</comment>
<reference evidence="1" key="1">
    <citation type="journal article" date="2015" name="Nature">
        <title>Complex archaea that bridge the gap between prokaryotes and eukaryotes.</title>
        <authorList>
            <person name="Spang A."/>
            <person name="Saw J.H."/>
            <person name="Jorgensen S.L."/>
            <person name="Zaremba-Niedzwiedzka K."/>
            <person name="Martijn J."/>
            <person name="Lind A.E."/>
            <person name="van Eijk R."/>
            <person name="Schleper C."/>
            <person name="Guy L."/>
            <person name="Ettema T.J."/>
        </authorList>
    </citation>
    <scope>NUCLEOTIDE SEQUENCE</scope>
</reference>
<organism evidence="1">
    <name type="scientific">marine sediment metagenome</name>
    <dbReference type="NCBI Taxonomy" id="412755"/>
    <lineage>
        <taxon>unclassified sequences</taxon>
        <taxon>metagenomes</taxon>
        <taxon>ecological metagenomes</taxon>
    </lineage>
</organism>
<sequence>MSSQDYCSDSSLWGKGMYTSLRYIVEEYMAGWGPD</sequence>
<evidence type="ECO:0000313" key="1">
    <source>
        <dbReference type="EMBL" id="KKK58612.1"/>
    </source>
</evidence>